<dbReference type="EMBL" id="VTUX01000011">
    <property type="protein sequence ID" value="KAA1188193.1"/>
    <property type="molecule type" value="Genomic_DNA"/>
</dbReference>
<name>A0A5B0WMJ2_9GAMM</name>
<protein>
    <submittedName>
        <fullName evidence="6">Universal stress protein</fullName>
    </submittedName>
</protein>
<comment type="subcellular location">
    <subcellularLocation>
        <location evidence="1">Cytoplasm</location>
    </subcellularLocation>
</comment>
<dbReference type="SUPFAM" id="SSF52402">
    <property type="entry name" value="Adenine nucleotide alpha hydrolases-like"/>
    <property type="match status" value="2"/>
</dbReference>
<organism evidence="6 7">
    <name type="scientific">Pseudohalioglobus sediminis</name>
    <dbReference type="NCBI Taxonomy" id="2606449"/>
    <lineage>
        <taxon>Bacteria</taxon>
        <taxon>Pseudomonadati</taxon>
        <taxon>Pseudomonadota</taxon>
        <taxon>Gammaproteobacteria</taxon>
        <taxon>Cellvibrionales</taxon>
        <taxon>Halieaceae</taxon>
        <taxon>Pseudohalioglobus</taxon>
    </lineage>
</organism>
<comment type="similarity">
    <text evidence="2">Belongs to the universal stress protein A family.</text>
</comment>
<proteinExistence type="inferred from homology"/>
<evidence type="ECO:0000313" key="6">
    <source>
        <dbReference type="EMBL" id="KAA1188193.1"/>
    </source>
</evidence>
<comment type="caution">
    <text evidence="6">The sequence shown here is derived from an EMBL/GenBank/DDBJ whole genome shotgun (WGS) entry which is preliminary data.</text>
</comment>
<evidence type="ECO:0000256" key="4">
    <source>
        <dbReference type="ARBA" id="ARBA00037131"/>
    </source>
</evidence>
<dbReference type="AlphaFoldDB" id="A0A5B0WMJ2"/>
<evidence type="ECO:0000256" key="1">
    <source>
        <dbReference type="ARBA" id="ARBA00004496"/>
    </source>
</evidence>
<dbReference type="RefSeq" id="WP_149613113.1">
    <property type="nucleotide sequence ID" value="NZ_VTUX01000011.1"/>
</dbReference>
<comment type="function">
    <text evidence="4">Required for resistance to DNA-damaging agents.</text>
</comment>
<dbReference type="Proteomes" id="UP000323708">
    <property type="component" value="Unassembled WGS sequence"/>
</dbReference>
<dbReference type="InterPro" id="IPR006016">
    <property type="entry name" value="UspA"/>
</dbReference>
<dbReference type="PANTHER" id="PTHR47892:SF1">
    <property type="entry name" value="UNIVERSAL STRESS PROTEIN E"/>
    <property type="match status" value="1"/>
</dbReference>
<dbReference type="PANTHER" id="PTHR47892">
    <property type="entry name" value="UNIVERSAL STRESS PROTEIN E"/>
    <property type="match status" value="1"/>
</dbReference>
<keyword evidence="7" id="KW-1185">Reference proteome</keyword>
<feature type="domain" description="UspA" evidence="5">
    <location>
        <begin position="165"/>
        <end position="288"/>
    </location>
</feature>
<evidence type="ECO:0000256" key="2">
    <source>
        <dbReference type="ARBA" id="ARBA00008791"/>
    </source>
</evidence>
<evidence type="ECO:0000259" key="5">
    <source>
        <dbReference type="Pfam" id="PF00582"/>
    </source>
</evidence>
<evidence type="ECO:0000256" key="3">
    <source>
        <dbReference type="ARBA" id="ARBA00022490"/>
    </source>
</evidence>
<sequence>MGKLLIIADLEGEKIAVPRGLEIADKLGLDTDVIAIVYAPLGKVAKDAAGRDAIKKRLLDERENAVQSQVDKHYSSGQRVKVHVYWEKDFVARVNKLCGRHEYQMVVKTGHRTESFAHASSDWLLLRECPAPLLILAENKWRRTAPVMAAVDLGTNVSQKKKLNMRVLTEAKALAEGMGEELEIICAVEVPVLLHELDLVDPISYVKQAKQDMAGHISELSQRLGIPEKAFHVKRGPVEKVIASRAAAKRAQIVVMGTVGRKGVKARLIGNTAEKVLEHLKTDVLALKP</sequence>
<gene>
    <name evidence="6" type="ORF">F0M18_19355</name>
</gene>
<accession>A0A5B0WMJ2</accession>
<dbReference type="GO" id="GO:0005737">
    <property type="term" value="C:cytoplasm"/>
    <property type="evidence" value="ECO:0007669"/>
    <property type="project" value="UniProtKB-SubCell"/>
</dbReference>
<reference evidence="6 7" key="1">
    <citation type="submission" date="2019-09" db="EMBL/GenBank/DDBJ databases">
        <authorList>
            <person name="Chen X.-Y."/>
        </authorList>
    </citation>
    <scope>NUCLEOTIDE SEQUENCE [LARGE SCALE GENOMIC DNA]</scope>
    <source>
        <strain evidence="6 7">NY5</strain>
    </source>
</reference>
<evidence type="ECO:0000313" key="7">
    <source>
        <dbReference type="Proteomes" id="UP000323708"/>
    </source>
</evidence>
<dbReference type="Gene3D" id="3.40.50.12370">
    <property type="match status" value="1"/>
</dbReference>
<keyword evidence="3" id="KW-0963">Cytoplasm</keyword>
<dbReference type="Pfam" id="PF00582">
    <property type="entry name" value="Usp"/>
    <property type="match status" value="1"/>
</dbReference>